<keyword evidence="4 7" id="KW-0068">Autocatalytic cleavage</keyword>
<evidence type="ECO:0000256" key="1">
    <source>
        <dbReference type="ARBA" id="ARBA00007484"/>
    </source>
</evidence>
<evidence type="ECO:0000313" key="10">
    <source>
        <dbReference type="Proteomes" id="UP000249720"/>
    </source>
</evidence>
<keyword evidence="2" id="KW-0227">DNA damage</keyword>
<dbReference type="EMBL" id="QKZV01000002">
    <property type="protein sequence ID" value="PZX64626.1"/>
    <property type="molecule type" value="Genomic_DNA"/>
</dbReference>
<protein>
    <submittedName>
        <fullName evidence="9">DNA polymerase V</fullName>
    </submittedName>
</protein>
<organism evidence="9 10">
    <name type="scientific">Hydrotalea sandarakina</name>
    <dbReference type="NCBI Taxonomy" id="1004304"/>
    <lineage>
        <taxon>Bacteria</taxon>
        <taxon>Pseudomonadati</taxon>
        <taxon>Bacteroidota</taxon>
        <taxon>Chitinophagia</taxon>
        <taxon>Chitinophagales</taxon>
        <taxon>Chitinophagaceae</taxon>
        <taxon>Hydrotalea</taxon>
    </lineage>
</organism>
<keyword evidence="10" id="KW-1185">Reference proteome</keyword>
<dbReference type="GO" id="GO:0006281">
    <property type="term" value="P:DNA repair"/>
    <property type="evidence" value="ECO:0007669"/>
    <property type="project" value="UniProtKB-KW"/>
</dbReference>
<dbReference type="InterPro" id="IPR015927">
    <property type="entry name" value="Peptidase_S24_S26A/B/C"/>
</dbReference>
<evidence type="ECO:0000256" key="7">
    <source>
        <dbReference type="RuleBase" id="RU003991"/>
    </source>
</evidence>
<name>A0A2W7S0Y7_9BACT</name>
<dbReference type="PANTHER" id="PTHR33516">
    <property type="entry name" value="LEXA REPRESSOR"/>
    <property type="match status" value="1"/>
</dbReference>
<reference evidence="9 10" key="1">
    <citation type="submission" date="2018-06" db="EMBL/GenBank/DDBJ databases">
        <title>Genomic Encyclopedia of Archaeal and Bacterial Type Strains, Phase II (KMG-II): from individual species to whole genera.</title>
        <authorList>
            <person name="Goeker M."/>
        </authorList>
    </citation>
    <scope>NUCLEOTIDE SEQUENCE [LARGE SCALE GENOMIC DNA]</scope>
    <source>
        <strain evidence="9 10">DSM 23241</strain>
    </source>
</reference>
<sequence length="166" mass="18322">MIDNIAYTPAYRGSKDFTQHHIPTANANGFGAAADDYMERGIDLNEQLIMNKPATFFFRMNGDAMTEAGIHSGDVLIVDRSVPIASGKIIVAAINGELLVRRLQTHFNRATLLAENSRYAPIEITEFSEQYIWGVVTCVIHILEKGLLSGGTINKPNSNNKKGIHY</sequence>
<keyword evidence="6" id="KW-0742">SOS response</keyword>
<dbReference type="PANTHER" id="PTHR33516:SF2">
    <property type="entry name" value="LEXA REPRESSOR-RELATED"/>
    <property type="match status" value="1"/>
</dbReference>
<evidence type="ECO:0000313" key="9">
    <source>
        <dbReference type="EMBL" id="PZX64626.1"/>
    </source>
</evidence>
<gene>
    <name evidence="9" type="ORF">LX80_00823</name>
</gene>
<keyword evidence="5" id="KW-0234">DNA repair</keyword>
<dbReference type="GO" id="GO:0016787">
    <property type="term" value="F:hydrolase activity"/>
    <property type="evidence" value="ECO:0007669"/>
    <property type="project" value="UniProtKB-KW"/>
</dbReference>
<comment type="similarity">
    <text evidence="1 7">Belongs to the peptidase S24 family.</text>
</comment>
<evidence type="ECO:0000256" key="2">
    <source>
        <dbReference type="ARBA" id="ARBA00022763"/>
    </source>
</evidence>
<comment type="caution">
    <text evidence="9">The sequence shown here is derived from an EMBL/GenBank/DDBJ whole genome shotgun (WGS) entry which is preliminary data.</text>
</comment>
<dbReference type="SUPFAM" id="SSF51306">
    <property type="entry name" value="LexA/Signal peptidase"/>
    <property type="match status" value="1"/>
</dbReference>
<evidence type="ECO:0000256" key="3">
    <source>
        <dbReference type="ARBA" id="ARBA00022801"/>
    </source>
</evidence>
<dbReference type="OrthoDB" id="9787787at2"/>
<dbReference type="PRINTS" id="PR00726">
    <property type="entry name" value="LEXASERPTASE"/>
</dbReference>
<keyword evidence="3 7" id="KW-0378">Hydrolase</keyword>
<dbReference type="InterPro" id="IPR006197">
    <property type="entry name" value="Peptidase_S24_LexA"/>
</dbReference>
<feature type="domain" description="Peptidase S24/S26A/S26B/S26C" evidence="8">
    <location>
        <begin position="28"/>
        <end position="136"/>
    </location>
</feature>
<dbReference type="InterPro" id="IPR050077">
    <property type="entry name" value="LexA_repressor"/>
</dbReference>
<accession>A0A2W7S0Y7</accession>
<evidence type="ECO:0000259" key="8">
    <source>
        <dbReference type="Pfam" id="PF00717"/>
    </source>
</evidence>
<evidence type="ECO:0000256" key="6">
    <source>
        <dbReference type="ARBA" id="ARBA00023236"/>
    </source>
</evidence>
<dbReference type="InterPro" id="IPR039418">
    <property type="entry name" value="LexA-like"/>
</dbReference>
<proteinExistence type="inferred from homology"/>
<dbReference type="GO" id="GO:0009432">
    <property type="term" value="P:SOS response"/>
    <property type="evidence" value="ECO:0007669"/>
    <property type="project" value="UniProtKB-KW"/>
</dbReference>
<dbReference type="CDD" id="cd06529">
    <property type="entry name" value="S24_LexA-like"/>
    <property type="match status" value="1"/>
</dbReference>
<dbReference type="Pfam" id="PF00717">
    <property type="entry name" value="Peptidase_S24"/>
    <property type="match status" value="1"/>
</dbReference>
<dbReference type="Gene3D" id="2.10.109.10">
    <property type="entry name" value="Umud Fragment, subunit A"/>
    <property type="match status" value="1"/>
</dbReference>
<dbReference type="GO" id="GO:0006355">
    <property type="term" value="P:regulation of DNA-templated transcription"/>
    <property type="evidence" value="ECO:0007669"/>
    <property type="project" value="InterPro"/>
</dbReference>
<dbReference type="InterPro" id="IPR036286">
    <property type="entry name" value="LexA/Signal_pep-like_sf"/>
</dbReference>
<dbReference type="NCBIfam" id="NF007621">
    <property type="entry name" value="PRK10276.1"/>
    <property type="match status" value="1"/>
</dbReference>
<dbReference type="RefSeq" id="WP_111293782.1">
    <property type="nucleotide sequence ID" value="NZ_QKZV01000002.1"/>
</dbReference>
<dbReference type="GO" id="GO:0003677">
    <property type="term" value="F:DNA binding"/>
    <property type="evidence" value="ECO:0007669"/>
    <property type="project" value="InterPro"/>
</dbReference>
<dbReference type="AlphaFoldDB" id="A0A2W7S0Y7"/>
<evidence type="ECO:0000256" key="4">
    <source>
        <dbReference type="ARBA" id="ARBA00022813"/>
    </source>
</evidence>
<evidence type="ECO:0000256" key="5">
    <source>
        <dbReference type="ARBA" id="ARBA00023204"/>
    </source>
</evidence>
<dbReference type="Proteomes" id="UP000249720">
    <property type="component" value="Unassembled WGS sequence"/>
</dbReference>